<evidence type="ECO:0008006" key="6">
    <source>
        <dbReference type="Google" id="ProtNLM"/>
    </source>
</evidence>
<dbReference type="Proteomes" id="UP001279660">
    <property type="component" value="Unassembled WGS sequence"/>
</dbReference>
<feature type="transmembrane region" description="Helical" evidence="3">
    <location>
        <begin position="6"/>
        <end position="27"/>
    </location>
</feature>
<proteinExistence type="predicted"/>
<keyword evidence="3" id="KW-1133">Transmembrane helix</keyword>
<dbReference type="RefSeq" id="WP_010403791.1">
    <property type="nucleotide sequence ID" value="NZ_JAWXXV010000001.1"/>
</dbReference>
<dbReference type="EMBL" id="JAWXXV010000001">
    <property type="protein sequence ID" value="MDX5984143.1"/>
    <property type="molecule type" value="Genomic_DNA"/>
</dbReference>
<keyword evidence="3" id="KW-0472">Membrane</keyword>
<sequence length="276" mass="29118">MLFTTPEQFIVLAAVLLGGWLLGYVSAPSPKKWKRRVREQSESFTAYHEQAQDQLRASHSRAANLTADLEALRADHAEAERTIVGLRSAAAAATPPAAAPVITVPLPVTPPAAAPLPSPEPVTAPAVPEEPAAVSDHGDTPPVAAPPATVTEAPPPIAVEPSPGHLPELEAEPAEIATAAPNPASTDRFIPTPRDALTRIRGIDDALQARLSDLGIVRFEDLEKLSAQDEMALEQRLSLPVGYVAREQWRPQAALLRAGQNADHAAHFAATAPASL</sequence>
<evidence type="ECO:0000256" key="2">
    <source>
        <dbReference type="SAM" id="MobiDB-lite"/>
    </source>
</evidence>
<evidence type="ECO:0000313" key="5">
    <source>
        <dbReference type="Proteomes" id="UP001279660"/>
    </source>
</evidence>
<feature type="coiled-coil region" evidence="1">
    <location>
        <begin position="62"/>
        <end position="89"/>
    </location>
</feature>
<accession>A0ABU4PM14</accession>
<evidence type="ECO:0000256" key="3">
    <source>
        <dbReference type="SAM" id="Phobius"/>
    </source>
</evidence>
<keyword evidence="3" id="KW-0812">Transmembrane</keyword>
<feature type="region of interest" description="Disordered" evidence="2">
    <location>
        <begin position="114"/>
        <end position="167"/>
    </location>
</feature>
<protein>
    <recommendedName>
        <fullName evidence="6">Flap endonuclease-1-like 5' DNA nuclease</fullName>
    </recommendedName>
</protein>
<comment type="caution">
    <text evidence="4">The sequence shown here is derived from an EMBL/GenBank/DDBJ whole genome shotgun (WGS) entry which is preliminary data.</text>
</comment>
<feature type="compositionally biased region" description="Low complexity" evidence="2">
    <location>
        <begin position="123"/>
        <end position="152"/>
    </location>
</feature>
<evidence type="ECO:0000313" key="4">
    <source>
        <dbReference type="EMBL" id="MDX5984143.1"/>
    </source>
</evidence>
<evidence type="ECO:0000256" key="1">
    <source>
        <dbReference type="SAM" id="Coils"/>
    </source>
</evidence>
<keyword evidence="5" id="KW-1185">Reference proteome</keyword>
<name>A0ABU4PM14_9SPHN</name>
<reference evidence="4 5" key="1">
    <citation type="submission" date="2023-11" db="EMBL/GenBank/DDBJ databases">
        <title>MicrobeMod: A computational toolkit for identifying prokaryotic methylation and restriction-modification with nanopore sequencing.</title>
        <authorList>
            <person name="Crits-Christoph A."/>
            <person name="Kang S.C."/>
            <person name="Lee H."/>
            <person name="Ostrov N."/>
        </authorList>
    </citation>
    <scope>NUCLEOTIDE SEQUENCE [LARGE SCALE GENOMIC DNA]</scope>
    <source>
        <strain evidence="4 5">ATCC 14820</strain>
    </source>
</reference>
<organism evidence="4 5">
    <name type="scientific">Sphingomonas echinoides</name>
    <dbReference type="NCBI Taxonomy" id="59803"/>
    <lineage>
        <taxon>Bacteria</taxon>
        <taxon>Pseudomonadati</taxon>
        <taxon>Pseudomonadota</taxon>
        <taxon>Alphaproteobacteria</taxon>
        <taxon>Sphingomonadales</taxon>
        <taxon>Sphingomonadaceae</taxon>
        <taxon>Sphingomonas</taxon>
    </lineage>
</organism>
<keyword evidence="1" id="KW-0175">Coiled coil</keyword>
<gene>
    <name evidence="4" type="ORF">SIL82_07710</name>
</gene>